<dbReference type="InterPro" id="IPR004380">
    <property type="entry name" value="Asp_race"/>
</dbReference>
<evidence type="ECO:0000313" key="4">
    <source>
        <dbReference type="Proteomes" id="UP000251213"/>
    </source>
</evidence>
<keyword evidence="2" id="KW-0413">Isomerase</keyword>
<dbReference type="InterPro" id="IPR001920">
    <property type="entry name" value="Asp/Glu_race"/>
</dbReference>
<comment type="caution">
    <text evidence="3">The sequence shown here is derived from an EMBL/GenBank/DDBJ whole genome shotgun (WGS) entry which is preliminary data.</text>
</comment>
<evidence type="ECO:0000313" key="3">
    <source>
        <dbReference type="EMBL" id="RAL22583.1"/>
    </source>
</evidence>
<proteinExistence type="inferred from homology"/>
<evidence type="ECO:0000256" key="2">
    <source>
        <dbReference type="ARBA" id="ARBA00023235"/>
    </source>
</evidence>
<dbReference type="OrthoDB" id="9803739at2"/>
<dbReference type="InterPro" id="IPR015942">
    <property type="entry name" value="Asp/Glu/hydantoin_racemase"/>
</dbReference>
<dbReference type="Gene3D" id="3.40.50.1860">
    <property type="match status" value="2"/>
</dbReference>
<keyword evidence="4" id="KW-1185">Reference proteome</keyword>
<dbReference type="RefSeq" id="WP_113659826.1">
    <property type="nucleotide sequence ID" value="NZ_KZ845671.1"/>
</dbReference>
<dbReference type="Pfam" id="PF01177">
    <property type="entry name" value="Asp_Glu_race"/>
    <property type="match status" value="1"/>
</dbReference>
<dbReference type="PANTHER" id="PTHR21198:SF7">
    <property type="entry name" value="ASPARTATE-GLUTAMATE RACEMASE FAMILY"/>
    <property type="match status" value="1"/>
</dbReference>
<dbReference type="PANTHER" id="PTHR21198">
    <property type="entry name" value="GLUTAMATE RACEMASE"/>
    <property type="match status" value="1"/>
</dbReference>
<reference evidence="3 4" key="1">
    <citation type="submission" date="2018-06" db="EMBL/GenBank/DDBJ databases">
        <title>Thermoflavimicrobium daqus sp. nov., a thermophilic microbe isolated from Moutai-flavour Daqu.</title>
        <authorList>
            <person name="Wang X."/>
            <person name="Zhou H."/>
        </authorList>
    </citation>
    <scope>NUCLEOTIDE SEQUENCE [LARGE SCALE GENOMIC DNA]</scope>
    <source>
        <strain evidence="3 4">FBKL4.011</strain>
    </source>
</reference>
<comment type="similarity">
    <text evidence="1">Belongs to the aspartate/glutamate racemases family.</text>
</comment>
<dbReference type="GO" id="GO:0047661">
    <property type="term" value="F:amino-acid racemase activity"/>
    <property type="evidence" value="ECO:0007669"/>
    <property type="project" value="InterPro"/>
</dbReference>
<dbReference type="SUPFAM" id="SSF53681">
    <property type="entry name" value="Aspartate/glutamate racemase"/>
    <property type="match status" value="2"/>
</dbReference>
<organism evidence="3 4">
    <name type="scientific">Thermoflavimicrobium daqui</name>
    <dbReference type="NCBI Taxonomy" id="2137476"/>
    <lineage>
        <taxon>Bacteria</taxon>
        <taxon>Bacillati</taxon>
        <taxon>Bacillota</taxon>
        <taxon>Bacilli</taxon>
        <taxon>Bacillales</taxon>
        <taxon>Thermoactinomycetaceae</taxon>
        <taxon>Thermoflavimicrobium</taxon>
    </lineage>
</organism>
<dbReference type="EMBL" id="QJKK01000009">
    <property type="protein sequence ID" value="RAL22583.1"/>
    <property type="molecule type" value="Genomic_DNA"/>
</dbReference>
<dbReference type="PROSITE" id="PS00924">
    <property type="entry name" value="ASP_GLU_RACEMASE_2"/>
    <property type="match status" value="1"/>
</dbReference>
<protein>
    <submittedName>
        <fullName evidence="3">Aspartate racemase</fullName>
    </submittedName>
</protein>
<dbReference type="AlphaFoldDB" id="A0A364K2E8"/>
<dbReference type="NCBIfam" id="TIGR00035">
    <property type="entry name" value="asp_race"/>
    <property type="match status" value="1"/>
</dbReference>
<dbReference type="Proteomes" id="UP000251213">
    <property type="component" value="Unassembled WGS sequence"/>
</dbReference>
<gene>
    <name evidence="3" type="ORF">DL897_14325</name>
</gene>
<evidence type="ECO:0000256" key="1">
    <source>
        <dbReference type="ARBA" id="ARBA00007847"/>
    </source>
</evidence>
<name>A0A364K2E8_9BACL</name>
<accession>A0A364K2E8</accession>
<reference evidence="3 4" key="2">
    <citation type="submission" date="2018-06" db="EMBL/GenBank/DDBJ databases">
        <authorList>
            <person name="Zhirakovskaya E."/>
        </authorList>
    </citation>
    <scope>NUCLEOTIDE SEQUENCE [LARGE SCALE GENOMIC DNA]</scope>
    <source>
        <strain evidence="3 4">FBKL4.011</strain>
    </source>
</reference>
<dbReference type="InterPro" id="IPR033134">
    <property type="entry name" value="Asp/Glu_racemase_AS_2"/>
</dbReference>
<sequence length="230" mass="25950">MKTIGLIGGLSWESSAIYYRLINEKIRERLGKLHAAKCILHSFNFQEITNLQHVGKWDQLTDMMIHAARNLEASGAECILICTNTMHKMADEIQVQINSPLLHIVDATAKRIQQLGLNKVGLLGTKFTMEQAFYTNRLQNQYGIQTVIPNEEGRQIVHQVIYQELCAGIISIASKEKYKKVIQQLLDEGAEGIILGCTEIPMLIKQEDIKVPILDTTDLHASYAVEYSLK</sequence>